<organism evidence="1 2">
    <name type="scientific">Diaporthe ampelina</name>
    <dbReference type="NCBI Taxonomy" id="1214573"/>
    <lineage>
        <taxon>Eukaryota</taxon>
        <taxon>Fungi</taxon>
        <taxon>Dikarya</taxon>
        <taxon>Ascomycota</taxon>
        <taxon>Pezizomycotina</taxon>
        <taxon>Sordariomycetes</taxon>
        <taxon>Sordariomycetidae</taxon>
        <taxon>Diaporthales</taxon>
        <taxon>Diaporthaceae</taxon>
        <taxon>Diaporthe</taxon>
    </lineage>
</organism>
<protein>
    <submittedName>
        <fullName evidence="1">Putative oxalate formate antiporter</fullName>
    </submittedName>
</protein>
<dbReference type="Gene3D" id="2.40.128.20">
    <property type="match status" value="1"/>
</dbReference>
<keyword evidence="2" id="KW-1185">Reference proteome</keyword>
<dbReference type="AlphaFoldDB" id="A0A0G2H7K6"/>
<dbReference type="InterPro" id="IPR012674">
    <property type="entry name" value="Calycin"/>
</dbReference>
<accession>A0A0G2H7K6</accession>
<proteinExistence type="predicted"/>
<dbReference type="PANTHER" id="PTHR40087:SF1">
    <property type="entry name" value="PHENOLIC ACID DECARBOXYLASE PADC"/>
    <property type="match status" value="1"/>
</dbReference>
<dbReference type="SUPFAM" id="SSF50814">
    <property type="entry name" value="Lipocalins"/>
    <property type="match status" value="1"/>
</dbReference>
<dbReference type="PANTHER" id="PTHR40087">
    <property type="entry name" value="PHENOLIC ACID DECARBOXYLASE PADC"/>
    <property type="match status" value="1"/>
</dbReference>
<dbReference type="Proteomes" id="UP000034680">
    <property type="component" value="Unassembled WGS sequence"/>
</dbReference>
<dbReference type="EMBL" id="LCUC01000406">
    <property type="protein sequence ID" value="KKY31213.1"/>
    <property type="molecule type" value="Genomic_DNA"/>
</dbReference>
<dbReference type="InterPro" id="IPR008729">
    <property type="entry name" value="PA_de_COase"/>
</dbReference>
<evidence type="ECO:0000313" key="1">
    <source>
        <dbReference type="EMBL" id="KKY31213.1"/>
    </source>
</evidence>
<evidence type="ECO:0000313" key="2">
    <source>
        <dbReference type="Proteomes" id="UP000034680"/>
    </source>
</evidence>
<dbReference type="GO" id="GO:0016831">
    <property type="term" value="F:carboxy-lyase activity"/>
    <property type="evidence" value="ECO:0007669"/>
    <property type="project" value="InterPro"/>
</dbReference>
<sequence>MPLPEFRTNTPLHPSFDQDIRDTHLIYDYDAQDANGNPEKWRYEMWFFSEDKINYAIHGGPMAGRINYQTCQYQETGTVCSLVYDIPNKKISTLLSFSKGHWEHPQEAHGDKRKQEDFERWRGLAKLGHQAERFMLSEQADIKEVFKGAGDLVPIERDVVTI</sequence>
<reference evidence="1 2" key="1">
    <citation type="submission" date="2015-05" db="EMBL/GenBank/DDBJ databases">
        <title>Distinctive expansion of gene families associated with plant cell wall degradation and secondary metabolism in the genomes of grapevine trunk pathogens.</title>
        <authorList>
            <person name="Lawrence D.P."/>
            <person name="Travadon R."/>
            <person name="Rolshausen P.E."/>
            <person name="Baumgartner K."/>
        </authorList>
    </citation>
    <scope>NUCLEOTIDE SEQUENCE [LARGE SCALE GENOMIC DNA]</scope>
    <source>
        <strain evidence="1">DA912</strain>
    </source>
</reference>
<name>A0A0G2H7K6_9PEZI</name>
<reference evidence="1 2" key="2">
    <citation type="submission" date="2015-05" db="EMBL/GenBank/DDBJ databases">
        <authorList>
            <person name="Morales-Cruz A."/>
            <person name="Amrine K.C."/>
            <person name="Cantu D."/>
        </authorList>
    </citation>
    <scope>NUCLEOTIDE SEQUENCE [LARGE SCALE GENOMIC DNA]</scope>
    <source>
        <strain evidence="1">DA912</strain>
    </source>
</reference>
<comment type="caution">
    <text evidence="1">The sequence shown here is derived from an EMBL/GenBank/DDBJ whole genome shotgun (WGS) entry which is preliminary data.</text>
</comment>
<dbReference type="OrthoDB" id="4415004at2759"/>
<gene>
    <name evidence="1" type="ORF">UCDDA912_g08854</name>
</gene>